<protein>
    <recommendedName>
        <fullName evidence="2">C2 NT-type domain-containing protein</fullName>
    </recommendedName>
</protein>
<feature type="region of interest" description="Disordered" evidence="1">
    <location>
        <begin position="292"/>
        <end position="316"/>
    </location>
</feature>
<sequence length="375" mass="43518">MEYLKRIVTISEKFFLEIYLHSVHISLPKTSEIQIVVKRSKNKKQKTPKYIHEHTESICFFECNMNFPVTLYKDTRGYNEKKYYFRLLQTKGKKAIKNGKARLDLSTLISKPAELIDLPLNNCSDPKAYIIISASLEKAHKTVSCSSFIPFYEPVSPEKIPQRSSNSFDNTILYQKLEEKKKKAKEKYYRRIEKVNSIHSSPNSARIIEDSDVSSCASPLSPLKSPESPERADSLSDDYTFFTIKPIKIEYLEDEILKNNEIDTEISTKNEEIMYSHDKIVEVNEEESSEFEKHSIEENSEFEKHSIEESSVKYDDKEISQNNLEEDIQNEEVTLPYADINEAKANYQQKENKIESAEIGQEEKSSDKCCKCTLF</sequence>
<dbReference type="EMBL" id="MPUH01000426">
    <property type="protein sequence ID" value="OMJ80388.1"/>
    <property type="molecule type" value="Genomic_DNA"/>
</dbReference>
<dbReference type="PROSITE" id="PS51840">
    <property type="entry name" value="C2_NT"/>
    <property type="match status" value="1"/>
</dbReference>
<gene>
    <name evidence="3" type="ORF">SteCoe_19383</name>
</gene>
<keyword evidence="4" id="KW-1185">Reference proteome</keyword>
<feature type="domain" description="C2 NT-type" evidence="2">
    <location>
        <begin position="4"/>
        <end position="138"/>
    </location>
</feature>
<dbReference type="Proteomes" id="UP000187209">
    <property type="component" value="Unassembled WGS sequence"/>
</dbReference>
<comment type="caution">
    <text evidence="3">The sequence shown here is derived from an EMBL/GenBank/DDBJ whole genome shotgun (WGS) entry which is preliminary data.</text>
</comment>
<evidence type="ECO:0000256" key="1">
    <source>
        <dbReference type="SAM" id="MobiDB-lite"/>
    </source>
</evidence>
<dbReference type="AlphaFoldDB" id="A0A1R2BUB2"/>
<name>A0A1R2BUB2_9CILI</name>
<evidence type="ECO:0000313" key="3">
    <source>
        <dbReference type="EMBL" id="OMJ80388.1"/>
    </source>
</evidence>
<reference evidence="3 4" key="1">
    <citation type="submission" date="2016-11" db="EMBL/GenBank/DDBJ databases">
        <title>The macronuclear genome of Stentor coeruleus: a giant cell with tiny introns.</title>
        <authorList>
            <person name="Slabodnick M."/>
            <person name="Ruby J.G."/>
            <person name="Reiff S.B."/>
            <person name="Swart E.C."/>
            <person name="Gosai S."/>
            <person name="Prabakaran S."/>
            <person name="Witkowska E."/>
            <person name="Larue G.E."/>
            <person name="Fisher S."/>
            <person name="Freeman R.M."/>
            <person name="Gunawardena J."/>
            <person name="Chu W."/>
            <person name="Stover N.A."/>
            <person name="Gregory B.D."/>
            <person name="Nowacki M."/>
            <person name="Derisi J."/>
            <person name="Roy S.W."/>
            <person name="Marshall W.F."/>
            <person name="Sood P."/>
        </authorList>
    </citation>
    <scope>NUCLEOTIDE SEQUENCE [LARGE SCALE GENOMIC DNA]</scope>
    <source>
        <strain evidence="3">WM001</strain>
    </source>
</reference>
<proteinExistence type="predicted"/>
<dbReference type="Pfam" id="PF10358">
    <property type="entry name" value="NT-C2"/>
    <property type="match status" value="1"/>
</dbReference>
<evidence type="ECO:0000259" key="2">
    <source>
        <dbReference type="PROSITE" id="PS51840"/>
    </source>
</evidence>
<evidence type="ECO:0000313" key="4">
    <source>
        <dbReference type="Proteomes" id="UP000187209"/>
    </source>
</evidence>
<dbReference type="InterPro" id="IPR019448">
    <property type="entry name" value="NT-C2"/>
</dbReference>
<organism evidence="3 4">
    <name type="scientific">Stentor coeruleus</name>
    <dbReference type="NCBI Taxonomy" id="5963"/>
    <lineage>
        <taxon>Eukaryota</taxon>
        <taxon>Sar</taxon>
        <taxon>Alveolata</taxon>
        <taxon>Ciliophora</taxon>
        <taxon>Postciliodesmatophora</taxon>
        <taxon>Heterotrichea</taxon>
        <taxon>Heterotrichida</taxon>
        <taxon>Stentoridae</taxon>
        <taxon>Stentor</taxon>
    </lineage>
</organism>
<accession>A0A1R2BUB2</accession>